<organism evidence="9 10">
    <name type="scientific">Pedobacter petrophilus</name>
    <dbReference type="NCBI Taxonomy" id="1908241"/>
    <lineage>
        <taxon>Bacteria</taxon>
        <taxon>Pseudomonadati</taxon>
        <taxon>Bacteroidota</taxon>
        <taxon>Sphingobacteriia</taxon>
        <taxon>Sphingobacteriales</taxon>
        <taxon>Sphingobacteriaceae</taxon>
        <taxon>Pedobacter</taxon>
    </lineage>
</organism>
<name>A0A7K0G2H6_9SPHI</name>
<comment type="subunit">
    <text evidence="2">Monomer.</text>
</comment>
<keyword evidence="10" id="KW-1185">Reference proteome</keyword>
<dbReference type="Proteomes" id="UP000487757">
    <property type="component" value="Unassembled WGS sequence"/>
</dbReference>
<evidence type="ECO:0000259" key="8">
    <source>
        <dbReference type="Pfam" id="PF14509"/>
    </source>
</evidence>
<keyword evidence="3 9" id="KW-0378">Hydrolase</keyword>
<dbReference type="AlphaFoldDB" id="A0A7K0G2H6"/>
<evidence type="ECO:0000259" key="6">
    <source>
        <dbReference type="Pfam" id="PF10566"/>
    </source>
</evidence>
<dbReference type="Gene3D" id="2.60.40.1180">
    <property type="entry name" value="Golgi alpha-mannosidase II"/>
    <property type="match status" value="1"/>
</dbReference>
<dbReference type="InterPro" id="IPR029483">
    <property type="entry name" value="GH97_C"/>
</dbReference>
<dbReference type="Gene3D" id="3.20.20.70">
    <property type="entry name" value="Aldolase class I"/>
    <property type="match status" value="1"/>
</dbReference>
<evidence type="ECO:0000256" key="1">
    <source>
        <dbReference type="ARBA" id="ARBA00001913"/>
    </source>
</evidence>
<dbReference type="Pfam" id="PF10566">
    <property type="entry name" value="Glyco_hydro_97"/>
    <property type="match status" value="1"/>
</dbReference>
<dbReference type="EMBL" id="WKKH01000032">
    <property type="protein sequence ID" value="MRX77802.1"/>
    <property type="molecule type" value="Genomic_DNA"/>
</dbReference>
<dbReference type="Gene3D" id="2.70.98.10">
    <property type="match status" value="1"/>
</dbReference>
<evidence type="ECO:0000256" key="5">
    <source>
        <dbReference type="ARBA" id="ARBA00023295"/>
    </source>
</evidence>
<dbReference type="InterPro" id="IPR014718">
    <property type="entry name" value="GH-type_carb-bd"/>
</dbReference>
<sequence length="657" mass="74483">MYNQQVKFKKPILTIAFIIAFFVSAFAQKSFELKSPNGAIKVTFNIEDELRYSVFFGNDKLFDNNRLGMVLRNDVLGNNPKLISAKSSTSESTIKPYISLKYATVTSKYNKLLMTFKGNYSVEFRVFDNGVAYRFITTKKGDLEVLNEEVALNFPTNYDLHVQQPEGFKTAYEENYSTVSSGNRNTKMSTLPVLIDTKKQYKILVSESDLTDYPCLFLKGSGNNGMSAAFPKAPLAFDEDGDRSLKIVKEADYIAKTNGNRSFPWRYFVITTDDRQLLENTMTLQLASTSAIKDPSWIKPGQASWEWWNDAAPYGPDVNFESGYNLETYKYYIDFAAKFGLKYIIMDEGWAATTTDPYTPNPKVDVHELIRYGKEKNVGVVVWLTWLTVHKNMDLFKTFKEWGIKGVKIDFMDRSDQWMVNYYERVAKEAAKNELLVDFHGAFKPAGLEYKYPNLISYEGVRGMEQMGGTQPKNSLFLPFMRNAVGPMDYTPGAMISMQPEAYRAERPNAASIGTRAYQMALFVVFESGIQMLADNPTLYYRNLDCTEFITSVPTTWDETKAIAAEVGELAVVAKRKGNKWFIGGITNGTQKTRTVPVNLDFLSKGKTYTMTYFEDGINAGRQAMDYRKKTIQVKAEDKISIKMVRNGGYAASITAN</sequence>
<feature type="domain" description="Glycosyl-hydrolase 97 N-terminal" evidence="7">
    <location>
        <begin position="33"/>
        <end position="287"/>
    </location>
</feature>
<dbReference type="OrthoDB" id="57532at2"/>
<keyword evidence="5" id="KW-0326">Glycosidase</keyword>
<dbReference type="PANTHER" id="PTHR35803">
    <property type="entry name" value="GLUCAN 1,4-ALPHA-GLUCOSIDASE SUSB-RELATED"/>
    <property type="match status" value="1"/>
</dbReference>
<dbReference type="InterPro" id="IPR029486">
    <property type="entry name" value="GH97_N"/>
</dbReference>
<evidence type="ECO:0000256" key="3">
    <source>
        <dbReference type="ARBA" id="ARBA00022801"/>
    </source>
</evidence>
<keyword evidence="4" id="KW-0106">Calcium</keyword>
<dbReference type="GO" id="GO:0016798">
    <property type="term" value="F:hydrolase activity, acting on glycosyl bonds"/>
    <property type="evidence" value="ECO:0007669"/>
    <property type="project" value="UniProtKB-KW"/>
</dbReference>
<dbReference type="InterPro" id="IPR013780">
    <property type="entry name" value="Glyco_hydro_b"/>
</dbReference>
<gene>
    <name evidence="9" type="ORF">GJU39_17100</name>
</gene>
<dbReference type="PANTHER" id="PTHR35803:SF2">
    <property type="entry name" value="RETAINING ALPHA-GALACTOSIDASE"/>
    <property type="match status" value="1"/>
</dbReference>
<evidence type="ECO:0000256" key="2">
    <source>
        <dbReference type="ARBA" id="ARBA00011245"/>
    </source>
</evidence>
<dbReference type="InterPro" id="IPR019563">
    <property type="entry name" value="GH97_catalytic"/>
</dbReference>
<reference evidence="9 10" key="1">
    <citation type="submission" date="2019-11" db="EMBL/GenBank/DDBJ databases">
        <title>Pedobacter petrophilus genome.</title>
        <authorList>
            <person name="Feldbauer M.J."/>
            <person name="Newman J.D."/>
        </authorList>
    </citation>
    <scope>NUCLEOTIDE SEQUENCE [LARGE SCALE GENOMIC DNA]</scope>
    <source>
        <strain evidence="9 10">LMG 29686</strain>
    </source>
</reference>
<feature type="domain" description="Glycosyl-hydrolase 97 C-terminal oligomerisation" evidence="8">
    <location>
        <begin position="556"/>
        <end position="654"/>
    </location>
</feature>
<evidence type="ECO:0000256" key="4">
    <source>
        <dbReference type="ARBA" id="ARBA00022837"/>
    </source>
</evidence>
<dbReference type="InterPro" id="IPR017853">
    <property type="entry name" value="GH"/>
</dbReference>
<evidence type="ECO:0000259" key="7">
    <source>
        <dbReference type="Pfam" id="PF14508"/>
    </source>
</evidence>
<evidence type="ECO:0000313" key="10">
    <source>
        <dbReference type="Proteomes" id="UP000487757"/>
    </source>
</evidence>
<dbReference type="Pfam" id="PF14508">
    <property type="entry name" value="GH97_N"/>
    <property type="match status" value="1"/>
</dbReference>
<dbReference type="InterPro" id="IPR013785">
    <property type="entry name" value="Aldolase_TIM"/>
</dbReference>
<accession>A0A7K0G2H6</accession>
<dbReference type="RefSeq" id="WP_154282217.1">
    <property type="nucleotide sequence ID" value="NZ_JBHUJQ010000001.1"/>
</dbReference>
<protein>
    <submittedName>
        <fullName evidence="9">Glycoside hydrolase family 97 protein</fullName>
    </submittedName>
</protein>
<dbReference type="InterPro" id="IPR052720">
    <property type="entry name" value="Glycosyl_hydrolase_97"/>
</dbReference>
<dbReference type="SUPFAM" id="SSF51445">
    <property type="entry name" value="(Trans)glycosidases"/>
    <property type="match status" value="1"/>
</dbReference>
<dbReference type="GO" id="GO:0030246">
    <property type="term" value="F:carbohydrate binding"/>
    <property type="evidence" value="ECO:0007669"/>
    <property type="project" value="InterPro"/>
</dbReference>
<dbReference type="Pfam" id="PF14509">
    <property type="entry name" value="GH97_C"/>
    <property type="match status" value="1"/>
</dbReference>
<proteinExistence type="predicted"/>
<comment type="caution">
    <text evidence="9">The sequence shown here is derived from an EMBL/GenBank/DDBJ whole genome shotgun (WGS) entry which is preliminary data.</text>
</comment>
<evidence type="ECO:0000313" key="9">
    <source>
        <dbReference type="EMBL" id="MRX77802.1"/>
    </source>
</evidence>
<comment type="cofactor">
    <cofactor evidence="1">
        <name>Ca(2+)</name>
        <dbReference type="ChEBI" id="CHEBI:29108"/>
    </cofactor>
</comment>
<feature type="domain" description="Glycosyl-hydrolase 97 catalytic" evidence="6">
    <location>
        <begin position="307"/>
        <end position="461"/>
    </location>
</feature>